<feature type="compositionally biased region" description="Polar residues" evidence="1">
    <location>
        <begin position="1"/>
        <end position="13"/>
    </location>
</feature>
<reference evidence="2" key="1">
    <citation type="submission" date="2025-08" db="UniProtKB">
        <authorList>
            <consortium name="Ensembl"/>
        </authorList>
    </citation>
    <scope>IDENTIFICATION</scope>
</reference>
<reference evidence="2" key="2">
    <citation type="submission" date="2025-09" db="UniProtKB">
        <authorList>
            <consortium name="Ensembl"/>
        </authorList>
    </citation>
    <scope>IDENTIFICATION</scope>
</reference>
<dbReference type="GeneTree" id="ENSGT01060000248676"/>
<accession>A0A8C0IME9</accession>
<feature type="region of interest" description="Disordered" evidence="1">
    <location>
        <begin position="1"/>
        <end position="22"/>
    </location>
</feature>
<evidence type="ECO:0000313" key="2">
    <source>
        <dbReference type="Ensembl" id="ENSCABP00000005490.1"/>
    </source>
</evidence>
<dbReference type="AlphaFoldDB" id="A0A8C0IME9"/>
<protein>
    <submittedName>
        <fullName evidence="2">Uncharacterized protein</fullName>
    </submittedName>
</protein>
<organism evidence="2 3">
    <name type="scientific">Chelonoidis abingdonii</name>
    <name type="common">Abingdon island giant tortoise</name>
    <name type="synonym">Testudo abingdonii</name>
    <dbReference type="NCBI Taxonomy" id="106734"/>
    <lineage>
        <taxon>Eukaryota</taxon>
        <taxon>Metazoa</taxon>
        <taxon>Chordata</taxon>
        <taxon>Craniata</taxon>
        <taxon>Vertebrata</taxon>
        <taxon>Euteleostomi</taxon>
        <taxon>Archelosauria</taxon>
        <taxon>Testudinata</taxon>
        <taxon>Testudines</taxon>
        <taxon>Cryptodira</taxon>
        <taxon>Durocryptodira</taxon>
        <taxon>Testudinoidea</taxon>
        <taxon>Testudinidae</taxon>
        <taxon>Chelonoidis</taxon>
    </lineage>
</organism>
<proteinExistence type="predicted"/>
<sequence length="100" mass="10602">MPDQISVSEFVSETNEDYKSPTASNFTTRMAQCRNTVAAIEEVRAGGSSGGEGLQSPSGLAPGSARRGGEQGARRCLSALRTHPGSCCPVCNKIKRFCMF</sequence>
<dbReference type="PANTHER" id="PTHR45854:SF4">
    <property type="entry name" value="ARF-GAP WITH SH3 DOMAIN, ANK REPEAT AND PH DOMAIN-CONTAINING PROTEIN 2"/>
    <property type="match status" value="1"/>
</dbReference>
<feature type="region of interest" description="Disordered" evidence="1">
    <location>
        <begin position="44"/>
        <end position="73"/>
    </location>
</feature>
<name>A0A8C0IME9_CHEAB</name>
<keyword evidence="3" id="KW-1185">Reference proteome</keyword>
<dbReference type="PANTHER" id="PTHR45854">
    <property type="entry name" value="ASAP FAMILY MEMBER"/>
    <property type="match status" value="1"/>
</dbReference>
<dbReference type="Ensembl" id="ENSCABT00000005973.1">
    <property type="protein sequence ID" value="ENSCABP00000005490.1"/>
    <property type="gene ID" value="ENSCABG00000004138.1"/>
</dbReference>
<dbReference type="InterPro" id="IPR043593">
    <property type="entry name" value="ASAP"/>
</dbReference>
<dbReference type="Proteomes" id="UP000694404">
    <property type="component" value="Unplaced"/>
</dbReference>
<evidence type="ECO:0000313" key="3">
    <source>
        <dbReference type="Proteomes" id="UP000694404"/>
    </source>
</evidence>
<evidence type="ECO:0000256" key="1">
    <source>
        <dbReference type="SAM" id="MobiDB-lite"/>
    </source>
</evidence>
<dbReference type="GO" id="GO:0005096">
    <property type="term" value="F:GTPase activator activity"/>
    <property type="evidence" value="ECO:0007669"/>
    <property type="project" value="InterPro"/>
</dbReference>